<evidence type="ECO:0008006" key="5">
    <source>
        <dbReference type="Google" id="ProtNLM"/>
    </source>
</evidence>
<feature type="chain" id="PRO_5019468812" description="IBB domain-containing protein" evidence="2">
    <location>
        <begin position="20"/>
        <end position="236"/>
    </location>
</feature>
<evidence type="ECO:0000313" key="4">
    <source>
        <dbReference type="Proteomes" id="UP000287651"/>
    </source>
</evidence>
<sequence>MVHFLLLSVPLLTFNLLVGKQQILATSGADSRPPTHARCGVASPIISAVDAAAFDGTEGVLRSSLVSQPSIDLSFLFVVIYPNTVSRCECSTPRMCCHRCSLASRRRMGPWTRRMQTAPAIPTSQVTCEDDRFLSGPGSNDEESTSFHRALKRFHLRKPPAEERERERERERSAFQKRKRERQRRGEGDVFVCVKILVELDQLIIVIYMRCRSKRKEERGKGGRAMDRLTEADDDA</sequence>
<feature type="compositionally biased region" description="Basic residues" evidence="1">
    <location>
        <begin position="149"/>
        <end position="158"/>
    </location>
</feature>
<keyword evidence="2" id="KW-0732">Signal</keyword>
<feature type="region of interest" description="Disordered" evidence="1">
    <location>
        <begin position="216"/>
        <end position="236"/>
    </location>
</feature>
<accession>A0A426Y1Z8</accession>
<feature type="signal peptide" evidence="2">
    <location>
        <begin position="1"/>
        <end position="19"/>
    </location>
</feature>
<dbReference type="AlphaFoldDB" id="A0A426Y1Z8"/>
<organism evidence="3 4">
    <name type="scientific">Ensete ventricosum</name>
    <name type="common">Abyssinian banana</name>
    <name type="synonym">Musa ensete</name>
    <dbReference type="NCBI Taxonomy" id="4639"/>
    <lineage>
        <taxon>Eukaryota</taxon>
        <taxon>Viridiplantae</taxon>
        <taxon>Streptophyta</taxon>
        <taxon>Embryophyta</taxon>
        <taxon>Tracheophyta</taxon>
        <taxon>Spermatophyta</taxon>
        <taxon>Magnoliopsida</taxon>
        <taxon>Liliopsida</taxon>
        <taxon>Zingiberales</taxon>
        <taxon>Musaceae</taxon>
        <taxon>Ensete</taxon>
    </lineage>
</organism>
<comment type="caution">
    <text evidence="3">The sequence shown here is derived from an EMBL/GenBank/DDBJ whole genome shotgun (WGS) entry which is preliminary data.</text>
</comment>
<feature type="compositionally biased region" description="Basic and acidic residues" evidence="1">
    <location>
        <begin position="159"/>
        <end position="174"/>
    </location>
</feature>
<gene>
    <name evidence="3" type="ORF">B296_00030197</name>
</gene>
<name>A0A426Y1Z8_ENSVE</name>
<evidence type="ECO:0000256" key="1">
    <source>
        <dbReference type="SAM" id="MobiDB-lite"/>
    </source>
</evidence>
<protein>
    <recommendedName>
        <fullName evidence="5">IBB domain-containing protein</fullName>
    </recommendedName>
</protein>
<reference evidence="3 4" key="1">
    <citation type="journal article" date="2014" name="Agronomy (Basel)">
        <title>A Draft Genome Sequence for Ensete ventricosum, the Drought-Tolerant Tree Against Hunger.</title>
        <authorList>
            <person name="Harrison J."/>
            <person name="Moore K.A."/>
            <person name="Paszkiewicz K."/>
            <person name="Jones T."/>
            <person name="Grant M."/>
            <person name="Ambacheew D."/>
            <person name="Muzemil S."/>
            <person name="Studholme D.J."/>
        </authorList>
    </citation>
    <scope>NUCLEOTIDE SEQUENCE [LARGE SCALE GENOMIC DNA]</scope>
</reference>
<evidence type="ECO:0000313" key="3">
    <source>
        <dbReference type="EMBL" id="RRT45734.1"/>
    </source>
</evidence>
<dbReference type="EMBL" id="AMZH03015634">
    <property type="protein sequence ID" value="RRT45734.1"/>
    <property type="molecule type" value="Genomic_DNA"/>
</dbReference>
<evidence type="ECO:0000256" key="2">
    <source>
        <dbReference type="SAM" id="SignalP"/>
    </source>
</evidence>
<feature type="region of interest" description="Disordered" evidence="1">
    <location>
        <begin position="132"/>
        <end position="181"/>
    </location>
</feature>
<proteinExistence type="predicted"/>
<dbReference type="Proteomes" id="UP000287651">
    <property type="component" value="Unassembled WGS sequence"/>
</dbReference>